<keyword evidence="1" id="KW-1133">Transmembrane helix</keyword>
<feature type="transmembrane region" description="Helical" evidence="1">
    <location>
        <begin position="62"/>
        <end position="81"/>
    </location>
</feature>
<keyword evidence="1" id="KW-0812">Transmembrane</keyword>
<dbReference type="EMBL" id="MK522035">
    <property type="protein sequence ID" value="QOR60273.1"/>
    <property type="molecule type" value="Genomic_DNA"/>
</dbReference>
<dbReference type="Gene3D" id="1.20.1280.290">
    <property type="match status" value="1"/>
</dbReference>
<sequence>MDTDDKIAFIAVIIGMGQMGILTNKLLNTEDISYYSTEYVVMGIFASTLWTIYQYRKGSNFSVIYSSAGLFLGLYILQRLLKEKNAKKEK</sequence>
<organism evidence="2">
    <name type="scientific">Bathycoccus sp. RCC716 virus 1</name>
    <dbReference type="NCBI Taxonomy" id="2530038"/>
    <lineage>
        <taxon>Viruses</taxon>
        <taxon>Varidnaviria</taxon>
        <taxon>Bamfordvirae</taxon>
        <taxon>Nucleocytoviricota</taxon>
        <taxon>Megaviricetes</taxon>
        <taxon>Algavirales</taxon>
        <taxon>Phycodnaviridae</taxon>
        <taxon>Prasinovirus</taxon>
    </lineage>
</organism>
<evidence type="ECO:0000313" key="2">
    <source>
        <dbReference type="EMBL" id="QOR60273.1"/>
    </source>
</evidence>
<accession>A0A7S6SXF7</accession>
<feature type="transmembrane region" description="Helical" evidence="1">
    <location>
        <begin position="6"/>
        <end position="27"/>
    </location>
</feature>
<evidence type="ECO:0000256" key="1">
    <source>
        <dbReference type="SAM" id="Phobius"/>
    </source>
</evidence>
<name>A0A7S6SXF7_9PHYC</name>
<reference evidence="2" key="1">
    <citation type="submission" date="2019-02" db="EMBL/GenBank/DDBJ databases">
        <authorList>
            <person name="Bachy C."/>
            <person name="Yung C.-M."/>
            <person name="Roux S."/>
            <person name="Sullivan M.B."/>
            <person name="Worden A.Z."/>
        </authorList>
    </citation>
    <scope>NUCLEOTIDE SEQUENCE</scope>
    <source>
        <strain evidence="2">BII-V1</strain>
    </source>
</reference>
<feature type="transmembrane region" description="Helical" evidence="1">
    <location>
        <begin position="39"/>
        <end position="56"/>
    </location>
</feature>
<proteinExistence type="predicted"/>
<keyword evidence="1" id="KW-0472">Membrane</keyword>
<protein>
    <submittedName>
        <fullName evidence="2">Uncharacterized protein</fullName>
    </submittedName>
</protein>